<feature type="transmembrane region" description="Helical" evidence="1">
    <location>
        <begin position="355"/>
        <end position="380"/>
    </location>
</feature>
<feature type="transmembrane region" description="Helical" evidence="1">
    <location>
        <begin position="146"/>
        <end position="164"/>
    </location>
</feature>
<dbReference type="EMBL" id="QURH01000933">
    <property type="protein sequence ID" value="RFU37699.1"/>
    <property type="molecule type" value="Genomic_DNA"/>
</dbReference>
<sequence length="474" mass="50035">ELARALATPLALWLVRVHADARADPAPLLDRALLPTARDIEDHLLDGLVETALRHPAPRRAGALPRRVPDEEVRAGRRWLAFLARHLNALGTRDLEWWELRRAVSPAARALAAGLAALLVSVPLFAVCDTALRAAADPEKGEILPGGWRFGIVVALAFTAVRLVPRRLVSRRLVSRRSGSRRSGVLDGEGAAKALDSAVVFLAAVTVMMLWPAGMLATGSFSGLPEKLVVALLLATPLGLGHLLGARRSDRPSFAHLGLRGRTRELARHAARSALLLYAGVAGTYSAAATGLVLVQHDTTALRELRAAGPPLLLTMALTMLPMGLTLGTVRWASVPAATDRPEDPRASLRRDLGLTALMAAGLTAAAAAGSLAVALGPAGPATKDGVALAQAWFVLAFVPLVSAGLAATLTSAGGGYALAVAVLAARGRLPWRCMAWLDEAYRSGLLRRVGPAFQFRHAELQDRLASTRDRPSP</sequence>
<dbReference type="AlphaFoldDB" id="A0A372JCQ8"/>
<gene>
    <name evidence="2" type="ORF">DZF91_31490</name>
</gene>
<keyword evidence="3" id="KW-1185">Reference proteome</keyword>
<feature type="transmembrane region" description="Helical" evidence="1">
    <location>
        <begin position="228"/>
        <end position="246"/>
    </location>
</feature>
<feature type="non-terminal residue" evidence="2">
    <location>
        <position position="1"/>
    </location>
</feature>
<comment type="caution">
    <text evidence="2">The sequence shown here is derived from an EMBL/GenBank/DDBJ whole genome shotgun (WGS) entry which is preliminary data.</text>
</comment>
<feature type="transmembrane region" description="Helical" evidence="1">
    <location>
        <begin position="199"/>
        <end position="222"/>
    </location>
</feature>
<dbReference type="Proteomes" id="UP000261811">
    <property type="component" value="Unassembled WGS sequence"/>
</dbReference>
<reference evidence="2 3" key="1">
    <citation type="submission" date="2018-08" db="EMBL/GenBank/DDBJ databases">
        <title>Actinomadura jelena sp. nov., a novel Actinomycete isolated from soil in Chad.</title>
        <authorList>
            <person name="Shi L."/>
        </authorList>
    </citation>
    <scope>NUCLEOTIDE SEQUENCE [LARGE SCALE GENOMIC DNA]</scope>
    <source>
        <strain evidence="2 3">NEAU-G17</strain>
    </source>
</reference>
<keyword evidence="1" id="KW-0472">Membrane</keyword>
<proteinExistence type="predicted"/>
<feature type="transmembrane region" description="Helical" evidence="1">
    <location>
        <begin position="314"/>
        <end position="334"/>
    </location>
</feature>
<keyword evidence="1" id="KW-0812">Transmembrane</keyword>
<feature type="transmembrane region" description="Helical" evidence="1">
    <location>
        <begin position="392"/>
        <end position="425"/>
    </location>
</feature>
<evidence type="ECO:0000256" key="1">
    <source>
        <dbReference type="SAM" id="Phobius"/>
    </source>
</evidence>
<protein>
    <submittedName>
        <fullName evidence="2">Uncharacterized protein</fullName>
    </submittedName>
</protein>
<evidence type="ECO:0000313" key="3">
    <source>
        <dbReference type="Proteomes" id="UP000261811"/>
    </source>
</evidence>
<keyword evidence="1" id="KW-1133">Transmembrane helix</keyword>
<feature type="transmembrane region" description="Helical" evidence="1">
    <location>
        <begin position="274"/>
        <end position="294"/>
    </location>
</feature>
<feature type="transmembrane region" description="Helical" evidence="1">
    <location>
        <begin position="107"/>
        <end position="126"/>
    </location>
</feature>
<name>A0A372JCQ8_9ACTN</name>
<organism evidence="2 3">
    <name type="scientific">Actinomadura logoneensis</name>
    <dbReference type="NCBI Taxonomy" id="2293572"/>
    <lineage>
        <taxon>Bacteria</taxon>
        <taxon>Bacillati</taxon>
        <taxon>Actinomycetota</taxon>
        <taxon>Actinomycetes</taxon>
        <taxon>Streptosporangiales</taxon>
        <taxon>Thermomonosporaceae</taxon>
        <taxon>Actinomadura</taxon>
    </lineage>
</organism>
<evidence type="ECO:0000313" key="2">
    <source>
        <dbReference type="EMBL" id="RFU37699.1"/>
    </source>
</evidence>
<accession>A0A372JCQ8</accession>